<dbReference type="CDD" id="cd00090">
    <property type="entry name" value="HTH_ARSR"/>
    <property type="match status" value="1"/>
</dbReference>
<dbReference type="Gene3D" id="1.10.10.10">
    <property type="entry name" value="Winged helix-like DNA-binding domain superfamily/Winged helix DNA-binding domain"/>
    <property type="match status" value="1"/>
</dbReference>
<keyword evidence="3" id="KW-1185">Reference proteome</keyword>
<dbReference type="PRINTS" id="PR00778">
    <property type="entry name" value="HTHARSR"/>
</dbReference>
<gene>
    <name evidence="2" type="ORF">G6034_03980</name>
</gene>
<name>A0A7Y7IEN0_9MICC</name>
<organism evidence="2 3">
    <name type="scientific">Arthrobacter wenxiniae</name>
    <dbReference type="NCBI Taxonomy" id="2713570"/>
    <lineage>
        <taxon>Bacteria</taxon>
        <taxon>Bacillati</taxon>
        <taxon>Actinomycetota</taxon>
        <taxon>Actinomycetes</taxon>
        <taxon>Micrococcales</taxon>
        <taxon>Micrococcaceae</taxon>
        <taxon>Arthrobacter</taxon>
    </lineage>
</organism>
<feature type="domain" description="HTH arsR-type" evidence="1">
    <location>
        <begin position="12"/>
        <end position="156"/>
    </location>
</feature>
<proteinExistence type="predicted"/>
<accession>A0A7Y7IEN0</accession>
<protein>
    <submittedName>
        <fullName evidence="2">Helix-turn-helix transcriptional regulator</fullName>
    </submittedName>
</protein>
<dbReference type="SMART" id="SM00418">
    <property type="entry name" value="HTH_ARSR"/>
    <property type="match status" value="1"/>
</dbReference>
<dbReference type="GO" id="GO:0003700">
    <property type="term" value="F:DNA-binding transcription factor activity"/>
    <property type="evidence" value="ECO:0007669"/>
    <property type="project" value="InterPro"/>
</dbReference>
<evidence type="ECO:0000313" key="2">
    <source>
        <dbReference type="EMBL" id="NVM94079.1"/>
    </source>
</evidence>
<dbReference type="InterPro" id="IPR036390">
    <property type="entry name" value="WH_DNA-bd_sf"/>
</dbReference>
<dbReference type="Proteomes" id="UP000543556">
    <property type="component" value="Unassembled WGS sequence"/>
</dbReference>
<dbReference type="AlphaFoldDB" id="A0A7Y7IEN0"/>
<dbReference type="RefSeq" id="WP_176633801.1">
    <property type="nucleotide sequence ID" value="NZ_JAAMFM010000003.1"/>
</dbReference>
<reference evidence="2 3" key="1">
    <citation type="submission" date="2020-02" db="EMBL/GenBank/DDBJ databases">
        <title>Genome sequence of strain AETb3-4.</title>
        <authorList>
            <person name="Gao J."/>
            <person name="Zhang X."/>
        </authorList>
    </citation>
    <scope>NUCLEOTIDE SEQUENCE [LARGE SCALE GENOMIC DNA]</scope>
    <source>
        <strain evidence="2 3">AETb3-4</strain>
    </source>
</reference>
<dbReference type="InterPro" id="IPR001845">
    <property type="entry name" value="HTH_ArsR_DNA-bd_dom"/>
</dbReference>
<dbReference type="InterPro" id="IPR036388">
    <property type="entry name" value="WH-like_DNA-bd_sf"/>
</dbReference>
<dbReference type="InterPro" id="IPR011991">
    <property type="entry name" value="ArsR-like_HTH"/>
</dbReference>
<dbReference type="Pfam" id="PF12840">
    <property type="entry name" value="HTH_20"/>
    <property type="match status" value="1"/>
</dbReference>
<sequence length="186" mass="20868">MDKSEKIVDDLDTLKAIASPLRMKILGLLRESGPATASELGRRLGESSGSTSYHLRQLERYGFVGDDDEQHSRRERRWKALHAQTNFHAGKFSGDEGGRTLMESAVRSNVQYLLGNVEEYLRGDFAPEWQGILGVNDYLLRITAEDAAELLARMEELVESYRARGSSDPRAKPVAWHLLALPKKPS</sequence>
<evidence type="ECO:0000259" key="1">
    <source>
        <dbReference type="SMART" id="SM00418"/>
    </source>
</evidence>
<dbReference type="EMBL" id="JAAMFM010000003">
    <property type="protein sequence ID" value="NVM94079.1"/>
    <property type="molecule type" value="Genomic_DNA"/>
</dbReference>
<evidence type="ECO:0000313" key="3">
    <source>
        <dbReference type="Proteomes" id="UP000543556"/>
    </source>
</evidence>
<comment type="caution">
    <text evidence="2">The sequence shown here is derived from an EMBL/GenBank/DDBJ whole genome shotgun (WGS) entry which is preliminary data.</text>
</comment>
<dbReference type="SUPFAM" id="SSF46785">
    <property type="entry name" value="Winged helix' DNA-binding domain"/>
    <property type="match status" value="1"/>
</dbReference>